<dbReference type="Proteomes" id="UP000053573">
    <property type="component" value="Unassembled WGS sequence"/>
</dbReference>
<dbReference type="EMBL" id="LDEV01002808">
    <property type="protein sequence ID" value="KLJ07496.1"/>
    <property type="molecule type" value="Genomic_DNA"/>
</dbReference>
<evidence type="ECO:0008006" key="4">
    <source>
        <dbReference type="Google" id="ProtNLM"/>
    </source>
</evidence>
<dbReference type="InterPro" id="IPR036047">
    <property type="entry name" value="F-box-like_dom_sf"/>
</dbReference>
<reference evidence="3" key="1">
    <citation type="journal article" date="2015" name="PLoS Genet.">
        <title>The dynamic genome and transcriptome of the human fungal pathogen Blastomyces and close relative Emmonsia.</title>
        <authorList>
            <person name="Munoz J.F."/>
            <person name="Gauthier G.M."/>
            <person name="Desjardins C.A."/>
            <person name="Gallo J.E."/>
            <person name="Holder J."/>
            <person name="Sullivan T.D."/>
            <person name="Marty A.J."/>
            <person name="Carmen J.C."/>
            <person name="Chen Z."/>
            <person name="Ding L."/>
            <person name="Gujja S."/>
            <person name="Magrini V."/>
            <person name="Misas E."/>
            <person name="Mitreva M."/>
            <person name="Priest M."/>
            <person name="Saif S."/>
            <person name="Whiston E.A."/>
            <person name="Young S."/>
            <person name="Zeng Q."/>
            <person name="Goldman W.E."/>
            <person name="Mardis E.R."/>
            <person name="Taylor J.W."/>
            <person name="McEwen J.G."/>
            <person name="Clay O.K."/>
            <person name="Klein B.S."/>
            <person name="Cuomo C.A."/>
        </authorList>
    </citation>
    <scope>NUCLEOTIDE SEQUENCE [LARGE SCALE GENOMIC DNA]</scope>
    <source>
        <strain evidence="3">UAMH 139</strain>
    </source>
</reference>
<name>A0A0H1BE60_9EURO</name>
<evidence type="ECO:0000313" key="2">
    <source>
        <dbReference type="EMBL" id="KLJ07496.1"/>
    </source>
</evidence>
<dbReference type="AlphaFoldDB" id="A0A0H1BE60"/>
<organism evidence="2 3">
    <name type="scientific">Blastomyces silverae</name>
    <dbReference type="NCBI Taxonomy" id="2060906"/>
    <lineage>
        <taxon>Eukaryota</taxon>
        <taxon>Fungi</taxon>
        <taxon>Dikarya</taxon>
        <taxon>Ascomycota</taxon>
        <taxon>Pezizomycotina</taxon>
        <taxon>Eurotiomycetes</taxon>
        <taxon>Eurotiomycetidae</taxon>
        <taxon>Onygenales</taxon>
        <taxon>Ajellomycetaceae</taxon>
        <taxon>Blastomyces</taxon>
    </lineage>
</organism>
<feature type="region of interest" description="Disordered" evidence="1">
    <location>
        <begin position="1"/>
        <end position="21"/>
    </location>
</feature>
<gene>
    <name evidence="2" type="ORF">EMPG_17012</name>
</gene>
<keyword evidence="3" id="KW-1185">Reference proteome</keyword>
<proteinExistence type="predicted"/>
<protein>
    <recommendedName>
        <fullName evidence="4">F-box domain-containing protein</fullName>
    </recommendedName>
</protein>
<evidence type="ECO:0000256" key="1">
    <source>
        <dbReference type="SAM" id="MobiDB-lite"/>
    </source>
</evidence>
<accession>A0A0H1BE60</accession>
<evidence type="ECO:0000313" key="3">
    <source>
        <dbReference type="Proteomes" id="UP000053573"/>
    </source>
</evidence>
<feature type="compositionally biased region" description="Basic residues" evidence="1">
    <location>
        <begin position="10"/>
        <end position="21"/>
    </location>
</feature>
<comment type="caution">
    <text evidence="2">The sequence shown here is derived from an EMBL/GenBank/DDBJ whole genome shotgun (WGS) entry which is preliminary data.</text>
</comment>
<dbReference type="OrthoDB" id="4176762at2759"/>
<dbReference type="SUPFAM" id="SSF81383">
    <property type="entry name" value="F-box domain"/>
    <property type="match status" value="1"/>
</dbReference>
<sequence>MELSHPVSKKEKKSPRKFSPRRLREIVSRWLRIESPKPDDEDHCTHGPQSTCSQCKYSSFGWNKYCPKMYQHCITSGEVENSKKSILHRFPPEIVALVIKHLKPFEVECLRYVCRLFYHNYPRSRVLTMQGKFELACLLERESWSKNLACRVCPSKRHDKSMFFPIDWDKNPHYRKCNKHRGGLLQFCPYSSVNFDDMALIAKNNRRYFQFPKCSHDAFDLALALQGRTCLLKDEAWTILRWRKYWVLTTTTLVAIYHAGKIPSISDADKAFKTLDFPLCPHVHLGDSWVIQKYRPDLVARHMGRETTKGTCLCLYCRGFACRFCDSRFKFRVHFRNESMASACLGVSIMRNLGKLKDPNDPYWLSQLSIPNLPDFRTEWSDRIATMHLDFTIEVPHDDVERALLSRTLENTAENVLSERDGWTTTPLGNSRVDMRTLHKPLWKPRLSRRDRKYWRWEGYGPDGHLVDKEFSGKCGTRDSLNLK</sequence>